<evidence type="ECO:0000256" key="7">
    <source>
        <dbReference type="ARBA" id="ARBA00022833"/>
    </source>
</evidence>
<dbReference type="Gene3D" id="3.60.15.10">
    <property type="entry name" value="Ribonuclease Z/Hydroxyacylglutathione hydrolase-like"/>
    <property type="match status" value="1"/>
</dbReference>
<dbReference type="RefSeq" id="WP_092927231.1">
    <property type="nucleotide sequence ID" value="NZ_FJTZ01000012.1"/>
</dbReference>
<gene>
    <name evidence="8" type="primary">rnz</name>
    <name evidence="9" type="ORF">FRIFI_0510</name>
</gene>
<name>A0A2P2BNY3_9FIRM</name>
<keyword evidence="3 8" id="KW-0540">Nuclease</keyword>
<evidence type="ECO:0000256" key="8">
    <source>
        <dbReference type="HAMAP-Rule" id="MF_01818"/>
    </source>
</evidence>
<evidence type="ECO:0000313" key="10">
    <source>
        <dbReference type="Proteomes" id="UP000245695"/>
    </source>
</evidence>
<reference evidence="9 10" key="1">
    <citation type="submission" date="2014-09" db="EMBL/GenBank/DDBJ databases">
        <authorList>
            <person name="Hornung B.V."/>
        </authorList>
    </citation>
    <scope>NUCLEOTIDE SEQUENCE [LARGE SCALE GENOMIC DNA]</scope>
    <source>
        <strain evidence="9 10">FRIFI</strain>
    </source>
</reference>
<dbReference type="Pfam" id="PF23023">
    <property type="entry name" value="Anti-Pycsar_Apyc1"/>
    <property type="match status" value="1"/>
</dbReference>
<dbReference type="GO" id="GO:0008270">
    <property type="term" value="F:zinc ion binding"/>
    <property type="evidence" value="ECO:0007669"/>
    <property type="project" value="UniProtKB-UniRule"/>
</dbReference>
<feature type="binding site" evidence="8">
    <location>
        <position position="268"/>
    </location>
    <ligand>
        <name>Zn(2+)</name>
        <dbReference type="ChEBI" id="CHEBI:29105"/>
        <label>2</label>
        <note>catalytic</note>
    </ligand>
</feature>
<dbReference type="CDD" id="cd07717">
    <property type="entry name" value="RNaseZ_ZiPD-like_MBL-fold"/>
    <property type="match status" value="1"/>
</dbReference>
<sequence>MIDLILLGCGGNLPTPNRYLSSLFINYNGSKILIDCGEGTQISMKMKNCGFKNLDLILITHLHGDHFNGLPGLLSTIGNSGRTDDLTIVGPVGIKEYINAVMVLIEYIPYKLNIIENPKNTFSLDHDILKDIEISTMELDHSRECLGYSLYFKRRPKFNKEKAISNNVPIILWQKLQSGKNIVYNEVEYTPSMVLGDNRKGIKVSFITDTRPLLSIPEFIKDSNLFVCEGMYGDDMDISKAVKNHHMTFREAANLARLGNVDKLILTHFSPSLEDPYIYLNNATSIFKNTIIGEDRLSFNLNFKD</sequence>
<keyword evidence="5 8" id="KW-0255">Endonuclease</keyword>
<dbReference type="InterPro" id="IPR013471">
    <property type="entry name" value="RNase_Z/BN"/>
</dbReference>
<dbReference type="InterPro" id="IPR036866">
    <property type="entry name" value="RibonucZ/Hydroxyglut_hydro"/>
</dbReference>
<evidence type="ECO:0000256" key="1">
    <source>
        <dbReference type="ARBA" id="ARBA00011738"/>
    </source>
</evidence>
<proteinExistence type="inferred from homology"/>
<dbReference type="GO" id="GO:0042781">
    <property type="term" value="F:3'-tRNA processing endoribonuclease activity"/>
    <property type="evidence" value="ECO:0007669"/>
    <property type="project" value="UniProtKB-UniRule"/>
</dbReference>
<evidence type="ECO:0000313" key="9">
    <source>
        <dbReference type="EMBL" id="CEI72058.1"/>
    </source>
</evidence>
<feature type="binding site" evidence="8">
    <location>
        <position position="61"/>
    </location>
    <ligand>
        <name>Zn(2+)</name>
        <dbReference type="ChEBI" id="CHEBI:29105"/>
        <label>1</label>
        <note>catalytic</note>
    </ligand>
</feature>
<keyword evidence="4 8" id="KW-0479">Metal-binding</keyword>
<dbReference type="SUPFAM" id="SSF56281">
    <property type="entry name" value="Metallo-hydrolase/oxidoreductase"/>
    <property type="match status" value="1"/>
</dbReference>
<feature type="binding site" evidence="8">
    <location>
        <position position="66"/>
    </location>
    <ligand>
        <name>Zn(2+)</name>
        <dbReference type="ChEBI" id="CHEBI:29105"/>
        <label>2</label>
        <note>catalytic</note>
    </ligand>
</feature>
<evidence type="ECO:0000256" key="5">
    <source>
        <dbReference type="ARBA" id="ARBA00022759"/>
    </source>
</evidence>
<dbReference type="HAMAP" id="MF_01818">
    <property type="entry name" value="RNase_Z_BN"/>
    <property type="match status" value="1"/>
</dbReference>
<dbReference type="PANTHER" id="PTHR46018:SF2">
    <property type="entry name" value="ZINC PHOSPHODIESTERASE ELAC PROTEIN 1"/>
    <property type="match status" value="1"/>
</dbReference>
<keyword evidence="10" id="KW-1185">Reference proteome</keyword>
<organism evidence="9 10">
    <name type="scientific">Romboutsia hominis</name>
    <dbReference type="NCBI Taxonomy" id="1507512"/>
    <lineage>
        <taxon>Bacteria</taxon>
        <taxon>Bacillati</taxon>
        <taxon>Bacillota</taxon>
        <taxon>Clostridia</taxon>
        <taxon>Peptostreptococcales</taxon>
        <taxon>Peptostreptococcaceae</taxon>
        <taxon>Romboutsia</taxon>
    </lineage>
</organism>
<accession>A0A2P2BNY3</accession>
<feature type="binding site" evidence="8">
    <location>
        <position position="65"/>
    </location>
    <ligand>
        <name>Zn(2+)</name>
        <dbReference type="ChEBI" id="CHEBI:29105"/>
        <label>2</label>
        <note>catalytic</note>
    </ligand>
</feature>
<dbReference type="EMBL" id="LN650648">
    <property type="protein sequence ID" value="CEI72058.1"/>
    <property type="molecule type" value="Genomic_DNA"/>
</dbReference>
<comment type="cofactor">
    <cofactor evidence="8">
        <name>Zn(2+)</name>
        <dbReference type="ChEBI" id="CHEBI:29105"/>
    </cofactor>
    <text evidence="8">Binds 2 Zn(2+) ions.</text>
</comment>
<protein>
    <recommendedName>
        <fullName evidence="8">Ribonuclease Z</fullName>
        <shortName evidence="8">RNase Z</shortName>
        <ecNumber evidence="8">3.1.26.11</ecNumber>
    </recommendedName>
    <alternativeName>
        <fullName evidence="8">tRNA 3 endonuclease</fullName>
    </alternativeName>
    <alternativeName>
        <fullName evidence="8">tRNase Z</fullName>
    </alternativeName>
</protein>
<feature type="binding site" evidence="8">
    <location>
        <position position="141"/>
    </location>
    <ligand>
        <name>Zn(2+)</name>
        <dbReference type="ChEBI" id="CHEBI:29105"/>
        <label>1</label>
        <note>catalytic</note>
    </ligand>
</feature>
<feature type="binding site" evidence="8">
    <location>
        <position position="63"/>
    </location>
    <ligand>
        <name>Zn(2+)</name>
        <dbReference type="ChEBI" id="CHEBI:29105"/>
        <label>1</label>
        <note>catalytic</note>
    </ligand>
</feature>
<evidence type="ECO:0000256" key="4">
    <source>
        <dbReference type="ARBA" id="ARBA00022723"/>
    </source>
</evidence>
<keyword evidence="6 8" id="KW-0378">Hydrolase</keyword>
<dbReference type="KEGG" id="rhom:FRIFI_0510"/>
<dbReference type="EC" id="3.1.26.11" evidence="8"/>
<dbReference type="PANTHER" id="PTHR46018">
    <property type="entry name" value="ZINC PHOSPHODIESTERASE ELAC PROTEIN 1"/>
    <property type="match status" value="1"/>
</dbReference>
<evidence type="ECO:0000256" key="3">
    <source>
        <dbReference type="ARBA" id="ARBA00022722"/>
    </source>
</evidence>
<feature type="binding site" evidence="8">
    <location>
        <position position="209"/>
    </location>
    <ligand>
        <name>Zn(2+)</name>
        <dbReference type="ChEBI" id="CHEBI:29105"/>
        <label>2</label>
        <note>catalytic</note>
    </ligand>
</feature>
<evidence type="ECO:0000256" key="2">
    <source>
        <dbReference type="ARBA" id="ARBA00022694"/>
    </source>
</evidence>
<dbReference type="AlphaFoldDB" id="A0A2P2BNY3"/>
<evidence type="ECO:0000256" key="6">
    <source>
        <dbReference type="ARBA" id="ARBA00022801"/>
    </source>
</evidence>
<comment type="similarity">
    <text evidence="8">Belongs to the RNase Z family.</text>
</comment>
<feature type="binding site" evidence="8">
    <location>
        <position position="209"/>
    </location>
    <ligand>
        <name>Zn(2+)</name>
        <dbReference type="ChEBI" id="CHEBI:29105"/>
        <label>1</label>
        <note>catalytic</note>
    </ligand>
</feature>
<keyword evidence="7 8" id="KW-0862">Zinc</keyword>
<dbReference type="Proteomes" id="UP000245695">
    <property type="component" value="Chromosome 1"/>
</dbReference>
<comment type="function">
    <text evidence="8">Zinc phosphodiesterase, which displays some tRNA 3'-processing endonuclease activity. Probably involved in tRNA maturation, by removing a 3'-trailer from precursor tRNA.</text>
</comment>
<comment type="catalytic activity">
    <reaction evidence="8">
        <text>Endonucleolytic cleavage of RNA, removing extra 3' nucleotides from tRNA precursor, generating 3' termini of tRNAs. A 3'-hydroxy group is left at the tRNA terminus and a 5'-phosphoryl group is left at the trailer molecule.</text>
        <dbReference type="EC" id="3.1.26.11"/>
    </reaction>
</comment>
<dbReference type="NCBIfam" id="TIGR02651">
    <property type="entry name" value="RNase_Z"/>
    <property type="match status" value="1"/>
</dbReference>
<comment type="subunit">
    <text evidence="1 8">Homodimer.</text>
</comment>
<dbReference type="NCBIfam" id="NF000801">
    <property type="entry name" value="PRK00055.1-3"/>
    <property type="match status" value="1"/>
</dbReference>
<keyword evidence="2 8" id="KW-0819">tRNA processing</keyword>
<feature type="active site" description="Proton acceptor" evidence="8">
    <location>
        <position position="65"/>
    </location>
</feature>